<dbReference type="GeneID" id="8853611"/>
<feature type="compositionally biased region" description="Low complexity" evidence="1">
    <location>
        <begin position="259"/>
        <end position="277"/>
    </location>
</feature>
<dbReference type="Proteomes" id="UP000006671">
    <property type="component" value="Unassembled WGS sequence"/>
</dbReference>
<feature type="compositionally biased region" description="Low complexity" evidence="1">
    <location>
        <begin position="487"/>
        <end position="500"/>
    </location>
</feature>
<feature type="compositionally biased region" description="Polar residues" evidence="1">
    <location>
        <begin position="423"/>
        <end position="432"/>
    </location>
</feature>
<feature type="compositionally biased region" description="Polar residues" evidence="1">
    <location>
        <begin position="137"/>
        <end position="157"/>
    </location>
</feature>
<protein>
    <submittedName>
        <fullName evidence="2">Predicted protein</fullName>
    </submittedName>
</protein>
<feature type="compositionally biased region" description="Polar residues" evidence="1">
    <location>
        <begin position="335"/>
        <end position="344"/>
    </location>
</feature>
<dbReference type="VEuPathDB" id="AmoebaDB:NAEGRDRAFT_74416"/>
<evidence type="ECO:0000313" key="3">
    <source>
        <dbReference type="Proteomes" id="UP000006671"/>
    </source>
</evidence>
<proteinExistence type="predicted"/>
<feature type="region of interest" description="Disordered" evidence="1">
    <location>
        <begin position="444"/>
        <end position="508"/>
    </location>
</feature>
<evidence type="ECO:0000313" key="2">
    <source>
        <dbReference type="EMBL" id="EFC37808.1"/>
    </source>
</evidence>
<dbReference type="AlphaFoldDB" id="D2VZ99"/>
<keyword evidence="3" id="KW-1185">Reference proteome</keyword>
<feature type="compositionally biased region" description="Low complexity" evidence="1">
    <location>
        <begin position="98"/>
        <end position="127"/>
    </location>
</feature>
<accession>D2VZ99</accession>
<feature type="region of interest" description="Disordered" evidence="1">
    <location>
        <begin position="382"/>
        <end position="432"/>
    </location>
</feature>
<organism evidence="3">
    <name type="scientific">Naegleria gruberi</name>
    <name type="common">Amoeba</name>
    <dbReference type="NCBI Taxonomy" id="5762"/>
    <lineage>
        <taxon>Eukaryota</taxon>
        <taxon>Discoba</taxon>
        <taxon>Heterolobosea</taxon>
        <taxon>Tetramitia</taxon>
        <taxon>Eutetramitia</taxon>
        <taxon>Vahlkampfiidae</taxon>
        <taxon>Naegleria</taxon>
    </lineage>
</organism>
<feature type="compositionally biased region" description="Polar residues" evidence="1">
    <location>
        <begin position="382"/>
        <end position="400"/>
    </location>
</feature>
<feature type="region of interest" description="Disordered" evidence="1">
    <location>
        <begin position="98"/>
        <end position="160"/>
    </location>
</feature>
<name>D2VZ99_NAEGR</name>
<dbReference type="EMBL" id="GG738914">
    <property type="protein sequence ID" value="EFC37808.1"/>
    <property type="molecule type" value="Genomic_DNA"/>
</dbReference>
<dbReference type="InParanoid" id="D2VZ99"/>
<gene>
    <name evidence="2" type="ORF">NAEGRDRAFT_74416</name>
</gene>
<feature type="compositionally biased region" description="Low complexity" evidence="1">
    <location>
        <begin position="354"/>
        <end position="370"/>
    </location>
</feature>
<dbReference type="KEGG" id="ngr:NAEGRDRAFT_74416"/>
<evidence type="ECO:0000256" key="1">
    <source>
        <dbReference type="SAM" id="MobiDB-lite"/>
    </source>
</evidence>
<feature type="region of interest" description="Disordered" evidence="1">
    <location>
        <begin position="258"/>
        <end position="277"/>
    </location>
</feature>
<reference evidence="2 3" key="1">
    <citation type="journal article" date="2010" name="Cell">
        <title>The genome of Naegleria gruberi illuminates early eukaryotic versatility.</title>
        <authorList>
            <person name="Fritz-Laylin L.K."/>
            <person name="Prochnik S.E."/>
            <person name="Ginger M.L."/>
            <person name="Dacks J.B."/>
            <person name="Carpenter M.L."/>
            <person name="Field M.C."/>
            <person name="Kuo A."/>
            <person name="Paredez A."/>
            <person name="Chapman J."/>
            <person name="Pham J."/>
            <person name="Shu S."/>
            <person name="Neupane R."/>
            <person name="Cipriano M."/>
            <person name="Mancuso J."/>
            <person name="Tu H."/>
            <person name="Salamov A."/>
            <person name="Lindquist E."/>
            <person name="Shapiro H."/>
            <person name="Lucas S."/>
            <person name="Grigoriev I.V."/>
            <person name="Cande W.Z."/>
            <person name="Fulton C."/>
            <person name="Rokhsar D.S."/>
            <person name="Dawson S.C."/>
        </authorList>
    </citation>
    <scope>NUCLEOTIDE SEQUENCE [LARGE SCALE GENOMIC DNA]</scope>
    <source>
        <strain evidence="2 3">NEG-M</strain>
    </source>
</reference>
<feature type="region of interest" description="Disordered" evidence="1">
    <location>
        <begin position="1"/>
        <end position="22"/>
    </location>
</feature>
<sequence length="508" mass="55892">MGNKSSSLQLAQTEQQQKPTTDNVFLLHSNHYNAKQRLYSRSQSLPTNSLRVLSYQYNTWTDEGIPIHPEEFQNRRHSAVSYIPHRNRVIPIDLRPNALSQSSSSSSPNSPRSGASSAKSASYSNISPRYSPRKSQRSNSYSTPKQSQQTNSDSSSPRPYYNSIEEAEEEAVNLTAFRLTSSKYNDEDDCNIINTQSFINPLNHHQFHTHVNTQPSSTLNNNTTSTLSNITLPPLEKPNLRAHPKRIIVTPLTQLYTRTSSGTTTNSGTSLSNSSTSILGTTGSSSNLNGVIGLTSPFKLSSPSPVPPVSTSNSNAQPQIRRYSLSGYTMKRKSSISSPTTVPNSKLEEYASTTTSSIDPSVNSSSSPTSNNMIASAITVQPTNPSSITSNRNNENVNNQTYPLDTPTPPLTPKSLKSRERSGSVTKILIQSPSRLNPMALFSDSHKRKQPPTVALTTPDEPPCFDHLLNPPQESLPKKLKTKRNRSYSLPSNSPKSPSKSNRKNKRF</sequence>
<dbReference type="RefSeq" id="XP_002670552.1">
    <property type="nucleotide sequence ID" value="XM_002670506.1"/>
</dbReference>
<feature type="region of interest" description="Disordered" evidence="1">
    <location>
        <begin position="299"/>
        <end position="370"/>
    </location>
</feature>